<feature type="domain" description="Gfo/Idh/MocA-like oxidoreductase N-terminal" evidence="3">
    <location>
        <begin position="9"/>
        <end position="127"/>
    </location>
</feature>
<sequence length="693" mass="74855">MTSSAPRPLRIAVVGAGYVATHHLAALSRLDFVELVGLCDSNTTAAETLAKRFKIPRIAATLADLADTAPNVVYVLTPPASHAALAIQAMDMGCHVLVEKPMADSAADCEAMLAKAKATGLKLGVNHSDLFDPVLMRALDAANNGDIGEVLSVDIVRNSEYPPYAGGPLPGQVKQGSYPFRDLGVHGFYTIEAFLGPIAQADVRFQSRGGDPNLGFDEWEAQAQTARGVGRLLLSWNARPMENRLFVRGTRGTIEVDRFTQVCRIHRTLPGPKFIGILLNAFFSAAKDVFRIPTNVLRFATGRLKPSPGIQTGAAAFAKAVFHDETPPFAGEDGLRIARLLDPLCVEPDRLRLQQLEARHVDLPPADALVTGAAGFLGRALVAALRAQGKIVRVLVRRPVAAFREDDGIQTVVGDLGDPRIVDHAVAGAGIVYHVGAAMRGGPRDFEAGTVWGTRNVLDACRKQSGAQHGSPRLVYVSSMSVFDHAGRRNGEVLTEDYRFEPHPQLRGAYTQTKLTAEQMVADAISKEHLPAVILRPGQIFGPGAEQVTPNGTIALAGRWIAIGSGAQALPLVYRDDVVDALLLAAESPQALGRTFNLVDTDSVDRTTYLRRCKRKLGASLKTLWVPQWVFMCLAIGVELLGRLLKRDVPLTRYRVRSLRPLTNFDTTAARETLGWTPRVGVRKGLDITFGEG</sequence>
<feature type="domain" description="GFO/IDH/MocA-like oxidoreductase" evidence="4">
    <location>
        <begin position="140"/>
        <end position="255"/>
    </location>
</feature>
<gene>
    <name evidence="5" type="ORF">GCM10023307_30550</name>
</gene>
<dbReference type="InterPro" id="IPR001509">
    <property type="entry name" value="Epimerase_deHydtase"/>
</dbReference>
<dbReference type="PANTHER" id="PTHR43818">
    <property type="entry name" value="BCDNA.GH03377"/>
    <property type="match status" value="1"/>
</dbReference>
<evidence type="ECO:0000313" key="6">
    <source>
        <dbReference type="Proteomes" id="UP001499959"/>
    </source>
</evidence>
<dbReference type="InterPro" id="IPR036291">
    <property type="entry name" value="NAD(P)-bd_dom_sf"/>
</dbReference>
<dbReference type="EMBL" id="BAABJE010000017">
    <property type="protein sequence ID" value="GAA4801863.1"/>
    <property type="molecule type" value="Genomic_DNA"/>
</dbReference>
<reference evidence="6" key="1">
    <citation type="journal article" date="2019" name="Int. J. Syst. Evol. Microbiol.">
        <title>The Global Catalogue of Microorganisms (GCM) 10K type strain sequencing project: providing services to taxonomists for standard genome sequencing and annotation.</title>
        <authorList>
            <consortium name="The Broad Institute Genomics Platform"/>
            <consortium name="The Broad Institute Genome Sequencing Center for Infectious Disease"/>
            <person name="Wu L."/>
            <person name="Ma J."/>
        </authorList>
    </citation>
    <scope>NUCLEOTIDE SEQUENCE [LARGE SCALE GENOMIC DNA]</scope>
    <source>
        <strain evidence="6">JCM 18204</strain>
    </source>
</reference>
<dbReference type="RefSeq" id="WP_345304215.1">
    <property type="nucleotide sequence ID" value="NZ_BAABJE010000017.1"/>
</dbReference>
<protein>
    <recommendedName>
        <fullName evidence="7">NAD-dependent epimerase/dehydratase family protein</fullName>
    </recommendedName>
</protein>
<organism evidence="5 6">
    <name type="scientific">Lysobacter hankyongensis</name>
    <dbReference type="NCBI Taxonomy" id="1176535"/>
    <lineage>
        <taxon>Bacteria</taxon>
        <taxon>Pseudomonadati</taxon>
        <taxon>Pseudomonadota</taxon>
        <taxon>Gammaproteobacteria</taxon>
        <taxon>Lysobacterales</taxon>
        <taxon>Lysobacteraceae</taxon>
        <taxon>Lysobacter</taxon>
    </lineage>
</organism>
<dbReference type="SUPFAM" id="SSF55347">
    <property type="entry name" value="Glyceraldehyde-3-phosphate dehydrogenase-like, C-terminal domain"/>
    <property type="match status" value="1"/>
</dbReference>
<dbReference type="Proteomes" id="UP001499959">
    <property type="component" value="Unassembled WGS sequence"/>
</dbReference>
<evidence type="ECO:0000259" key="4">
    <source>
        <dbReference type="Pfam" id="PF22725"/>
    </source>
</evidence>
<dbReference type="PANTHER" id="PTHR43818:SF11">
    <property type="entry name" value="BCDNA.GH03377"/>
    <property type="match status" value="1"/>
</dbReference>
<dbReference type="InterPro" id="IPR055170">
    <property type="entry name" value="GFO_IDH_MocA-like_dom"/>
</dbReference>
<dbReference type="InterPro" id="IPR050463">
    <property type="entry name" value="Gfo/Idh/MocA_oxidrdct_glycsds"/>
</dbReference>
<evidence type="ECO:0000259" key="3">
    <source>
        <dbReference type="Pfam" id="PF01408"/>
    </source>
</evidence>
<evidence type="ECO:0000259" key="2">
    <source>
        <dbReference type="Pfam" id="PF01370"/>
    </source>
</evidence>
<dbReference type="Gene3D" id="3.40.50.720">
    <property type="entry name" value="NAD(P)-binding Rossmann-like Domain"/>
    <property type="match status" value="2"/>
</dbReference>
<proteinExistence type="predicted"/>
<feature type="domain" description="NAD-dependent epimerase/dehydratase" evidence="2">
    <location>
        <begin position="368"/>
        <end position="597"/>
    </location>
</feature>
<dbReference type="Pfam" id="PF01408">
    <property type="entry name" value="GFO_IDH_MocA"/>
    <property type="match status" value="1"/>
</dbReference>
<dbReference type="SUPFAM" id="SSF51735">
    <property type="entry name" value="NAD(P)-binding Rossmann-fold domains"/>
    <property type="match status" value="2"/>
</dbReference>
<name>A0ABP9C219_9GAMM</name>
<accession>A0ABP9C219</accession>
<evidence type="ECO:0008006" key="7">
    <source>
        <dbReference type="Google" id="ProtNLM"/>
    </source>
</evidence>
<dbReference type="InterPro" id="IPR000683">
    <property type="entry name" value="Gfo/Idh/MocA-like_OxRdtase_N"/>
</dbReference>
<dbReference type="Pfam" id="PF22725">
    <property type="entry name" value="GFO_IDH_MocA_C3"/>
    <property type="match status" value="1"/>
</dbReference>
<dbReference type="Gene3D" id="3.30.360.10">
    <property type="entry name" value="Dihydrodipicolinate Reductase, domain 2"/>
    <property type="match status" value="1"/>
</dbReference>
<dbReference type="Pfam" id="PF01370">
    <property type="entry name" value="Epimerase"/>
    <property type="match status" value="1"/>
</dbReference>
<keyword evidence="1" id="KW-0560">Oxidoreductase</keyword>
<evidence type="ECO:0000313" key="5">
    <source>
        <dbReference type="EMBL" id="GAA4801863.1"/>
    </source>
</evidence>
<keyword evidence="6" id="KW-1185">Reference proteome</keyword>
<evidence type="ECO:0000256" key="1">
    <source>
        <dbReference type="ARBA" id="ARBA00023002"/>
    </source>
</evidence>
<comment type="caution">
    <text evidence="5">The sequence shown here is derived from an EMBL/GenBank/DDBJ whole genome shotgun (WGS) entry which is preliminary data.</text>
</comment>